<sequence length="104" mass="11450">MLLLQLTGLKVFALPEWKGLPTLLRCYAKAGWFEGSVFFAITSLYTYQLSQIPPSQWTSIDRTISTLTWLLYWGASAWYVRNGDKGTGAVTAVAGALQAACLTL</sequence>
<comment type="caution">
    <text evidence="1">The sequence shown here is derived from an EMBL/GenBank/DDBJ whole genome shotgun (WGS) entry which is preliminary data.</text>
</comment>
<dbReference type="RefSeq" id="XP_013253640.1">
    <property type="nucleotide sequence ID" value="XM_013398186.1"/>
</dbReference>
<dbReference type="AlphaFoldDB" id="A0A072P603"/>
<evidence type="ECO:0000313" key="1">
    <source>
        <dbReference type="EMBL" id="KEF51050.1"/>
    </source>
</evidence>
<dbReference type="STRING" id="1182545.A0A072P603"/>
<dbReference type="EMBL" id="AMGV01000031">
    <property type="protein sequence ID" value="KEF51050.1"/>
    <property type="molecule type" value="Genomic_DNA"/>
</dbReference>
<proteinExistence type="predicted"/>
<dbReference type="OrthoDB" id="4116668at2759"/>
<gene>
    <name evidence="1" type="ORF">A1O9_12900</name>
</gene>
<reference evidence="1 2" key="1">
    <citation type="submission" date="2013-03" db="EMBL/GenBank/DDBJ databases">
        <title>The Genome Sequence of Exophiala aquamarina CBS 119918.</title>
        <authorList>
            <consortium name="The Broad Institute Genomics Platform"/>
            <person name="Cuomo C."/>
            <person name="de Hoog S."/>
            <person name="Gorbushina A."/>
            <person name="Walker B."/>
            <person name="Young S.K."/>
            <person name="Zeng Q."/>
            <person name="Gargeya S."/>
            <person name="Fitzgerald M."/>
            <person name="Haas B."/>
            <person name="Abouelleil A."/>
            <person name="Allen A.W."/>
            <person name="Alvarado L."/>
            <person name="Arachchi H.M."/>
            <person name="Berlin A.M."/>
            <person name="Chapman S.B."/>
            <person name="Gainer-Dewar J."/>
            <person name="Goldberg J."/>
            <person name="Griggs A."/>
            <person name="Gujja S."/>
            <person name="Hansen M."/>
            <person name="Howarth C."/>
            <person name="Imamovic A."/>
            <person name="Ireland A."/>
            <person name="Larimer J."/>
            <person name="McCowan C."/>
            <person name="Murphy C."/>
            <person name="Pearson M."/>
            <person name="Poon T.W."/>
            <person name="Priest M."/>
            <person name="Roberts A."/>
            <person name="Saif S."/>
            <person name="Shea T."/>
            <person name="Sisk P."/>
            <person name="Sykes S."/>
            <person name="Wortman J."/>
            <person name="Nusbaum C."/>
            <person name="Birren B."/>
        </authorList>
    </citation>
    <scope>NUCLEOTIDE SEQUENCE [LARGE SCALE GENOMIC DNA]</scope>
    <source>
        <strain evidence="1 2">CBS 119918</strain>
    </source>
</reference>
<name>A0A072P603_9EURO</name>
<dbReference type="HOGENOM" id="CLU_162831_0_0_1"/>
<dbReference type="Proteomes" id="UP000027920">
    <property type="component" value="Unassembled WGS sequence"/>
</dbReference>
<organism evidence="1 2">
    <name type="scientific">Exophiala aquamarina CBS 119918</name>
    <dbReference type="NCBI Taxonomy" id="1182545"/>
    <lineage>
        <taxon>Eukaryota</taxon>
        <taxon>Fungi</taxon>
        <taxon>Dikarya</taxon>
        <taxon>Ascomycota</taxon>
        <taxon>Pezizomycotina</taxon>
        <taxon>Eurotiomycetes</taxon>
        <taxon>Chaetothyriomycetidae</taxon>
        <taxon>Chaetothyriales</taxon>
        <taxon>Herpotrichiellaceae</taxon>
        <taxon>Exophiala</taxon>
    </lineage>
</organism>
<keyword evidence="2" id="KW-1185">Reference proteome</keyword>
<protein>
    <submittedName>
        <fullName evidence="1">Uncharacterized protein</fullName>
    </submittedName>
</protein>
<dbReference type="GeneID" id="25287794"/>
<accession>A0A072P603</accession>
<evidence type="ECO:0000313" key="2">
    <source>
        <dbReference type="Proteomes" id="UP000027920"/>
    </source>
</evidence>
<dbReference type="VEuPathDB" id="FungiDB:A1O9_12900"/>